<gene>
    <name evidence="8" type="ORF">AK830_g5141</name>
</gene>
<evidence type="ECO:0000256" key="4">
    <source>
        <dbReference type="ARBA" id="ARBA00022827"/>
    </source>
</evidence>
<keyword evidence="9" id="KW-1185">Reference proteome</keyword>
<evidence type="ECO:0000313" key="9">
    <source>
        <dbReference type="Proteomes" id="UP000050424"/>
    </source>
</evidence>
<evidence type="ECO:0000256" key="2">
    <source>
        <dbReference type="ARBA" id="ARBA00010989"/>
    </source>
</evidence>
<dbReference type="AlphaFoldDB" id="A0A0P7BLU5"/>
<dbReference type="STRING" id="78410.A0A0P7BLU5"/>
<organism evidence="8 9">
    <name type="scientific">Neonectria ditissima</name>
    <dbReference type="NCBI Taxonomy" id="78410"/>
    <lineage>
        <taxon>Eukaryota</taxon>
        <taxon>Fungi</taxon>
        <taxon>Dikarya</taxon>
        <taxon>Ascomycota</taxon>
        <taxon>Pezizomycotina</taxon>
        <taxon>Sordariomycetes</taxon>
        <taxon>Hypocreomycetidae</taxon>
        <taxon>Hypocreales</taxon>
        <taxon>Nectriaceae</taxon>
        <taxon>Neonectria</taxon>
    </lineage>
</organism>
<evidence type="ECO:0000256" key="3">
    <source>
        <dbReference type="ARBA" id="ARBA00022630"/>
    </source>
</evidence>
<feature type="region of interest" description="Disordered" evidence="6">
    <location>
        <begin position="383"/>
        <end position="408"/>
    </location>
</feature>
<name>A0A0P7BLU5_9HYPO</name>
<dbReference type="GO" id="GO:0008115">
    <property type="term" value="F:sarcosine oxidase activity"/>
    <property type="evidence" value="ECO:0007669"/>
    <property type="project" value="TreeGrafter"/>
</dbReference>
<dbReference type="SUPFAM" id="SSF51905">
    <property type="entry name" value="FAD/NAD(P)-binding domain"/>
    <property type="match status" value="1"/>
</dbReference>
<dbReference type="InterPro" id="IPR036188">
    <property type="entry name" value="FAD/NAD-bd_sf"/>
</dbReference>
<evidence type="ECO:0000256" key="1">
    <source>
        <dbReference type="ARBA" id="ARBA00001974"/>
    </source>
</evidence>
<feature type="compositionally biased region" description="Gly residues" evidence="6">
    <location>
        <begin position="387"/>
        <end position="396"/>
    </location>
</feature>
<dbReference type="Gene3D" id="3.50.50.60">
    <property type="entry name" value="FAD/NAD(P)-binding domain"/>
    <property type="match status" value="1"/>
</dbReference>
<comment type="cofactor">
    <cofactor evidence="1">
        <name>FAD</name>
        <dbReference type="ChEBI" id="CHEBI:57692"/>
    </cofactor>
</comment>
<feature type="domain" description="FAD dependent oxidoreductase" evidence="7">
    <location>
        <begin position="11"/>
        <end position="349"/>
    </location>
</feature>
<dbReference type="InterPro" id="IPR006076">
    <property type="entry name" value="FAD-dep_OxRdtase"/>
</dbReference>
<dbReference type="InterPro" id="IPR045170">
    <property type="entry name" value="MTOX"/>
</dbReference>
<accession>A0A0P7BLU5</accession>
<dbReference type="GO" id="GO:0050031">
    <property type="term" value="F:L-pipecolate oxidase activity"/>
    <property type="evidence" value="ECO:0007669"/>
    <property type="project" value="TreeGrafter"/>
</dbReference>
<dbReference type="GO" id="GO:0050660">
    <property type="term" value="F:flavin adenine dinucleotide binding"/>
    <property type="evidence" value="ECO:0007669"/>
    <property type="project" value="InterPro"/>
</dbReference>
<proteinExistence type="inferred from homology"/>
<dbReference type="Gene3D" id="3.30.9.10">
    <property type="entry name" value="D-Amino Acid Oxidase, subunit A, domain 2"/>
    <property type="match status" value="1"/>
</dbReference>
<keyword evidence="3" id="KW-0285">Flavoprotein</keyword>
<keyword evidence="5" id="KW-0560">Oxidoreductase</keyword>
<comment type="similarity">
    <text evidence="2">Belongs to the MSOX/MTOX family.</text>
</comment>
<comment type="caution">
    <text evidence="8">The sequence shown here is derived from an EMBL/GenBank/DDBJ whole genome shotgun (WGS) entry which is preliminary data.</text>
</comment>
<sequence length="408" mass="44073">MPSPPSKDAPVIIVGAGVFGLSLAYELAAHRGYENITVLDRYMPPVPDGSSVDVSRIIRSDLERVEKPRLGGALPRSRLHYHEAGFLMLSARDSRYMKQYRDAQKPKPPVDVFEAHEVQQQVKTRYPGVQADLKGATAFHNSIGGWAHARDAIQGLATRCGLAGVSFVTGARGTVVALERAGSRIAGVETAAGTRLFCDVVVLATGAWTSSLVPDDVGLDMLAVGQPVGFIQLSPGEAKRLSAMPVMLKLARHGFGYATRVDVGDGRVVSSPKLRENNAASGYLPDDAEQALREGAKSFFPEFGSRPWANLRMCWYTDTPTSDFIVDYHPTQEELFFATGGSGHAFKFLLPVIGTQVADCFERKAAPEIRSKWAARLARVEAEPGMSGDGSRGGPGMRVMTSKEQARL</sequence>
<dbReference type="PANTHER" id="PTHR10961:SF46">
    <property type="entry name" value="PEROXISOMAL SARCOSINE OXIDASE"/>
    <property type="match status" value="1"/>
</dbReference>
<dbReference type="Proteomes" id="UP000050424">
    <property type="component" value="Unassembled WGS sequence"/>
</dbReference>
<keyword evidence="4" id="KW-0274">FAD</keyword>
<evidence type="ECO:0000256" key="5">
    <source>
        <dbReference type="ARBA" id="ARBA00023002"/>
    </source>
</evidence>
<dbReference type="OrthoDB" id="2219495at2759"/>
<dbReference type="PANTHER" id="PTHR10961">
    <property type="entry name" value="PEROXISOMAL SARCOSINE OXIDASE"/>
    <property type="match status" value="1"/>
</dbReference>
<dbReference type="EMBL" id="LKCW01000065">
    <property type="protein sequence ID" value="KPM41442.1"/>
    <property type="molecule type" value="Genomic_DNA"/>
</dbReference>
<evidence type="ECO:0000259" key="7">
    <source>
        <dbReference type="Pfam" id="PF01266"/>
    </source>
</evidence>
<evidence type="ECO:0000256" key="6">
    <source>
        <dbReference type="SAM" id="MobiDB-lite"/>
    </source>
</evidence>
<dbReference type="Pfam" id="PF01266">
    <property type="entry name" value="DAO"/>
    <property type="match status" value="1"/>
</dbReference>
<protein>
    <recommendedName>
        <fullName evidence="7">FAD dependent oxidoreductase domain-containing protein</fullName>
    </recommendedName>
</protein>
<evidence type="ECO:0000313" key="8">
    <source>
        <dbReference type="EMBL" id="KPM41442.1"/>
    </source>
</evidence>
<reference evidence="8 9" key="1">
    <citation type="submission" date="2015-09" db="EMBL/GenBank/DDBJ databases">
        <title>Draft genome of a European isolate of the apple canker pathogen Neonectria ditissima.</title>
        <authorList>
            <person name="Gomez-Cortecero A."/>
            <person name="Harrison R.J."/>
            <person name="Armitage A.D."/>
        </authorList>
    </citation>
    <scope>NUCLEOTIDE SEQUENCE [LARGE SCALE GENOMIC DNA]</scope>
    <source>
        <strain evidence="8 9">R09/05</strain>
    </source>
</reference>
<dbReference type="GO" id="GO:0004657">
    <property type="term" value="F:proline dehydrogenase activity"/>
    <property type="evidence" value="ECO:0007669"/>
    <property type="project" value="TreeGrafter"/>
</dbReference>